<evidence type="ECO:0000256" key="1">
    <source>
        <dbReference type="ARBA" id="ARBA00004236"/>
    </source>
</evidence>
<keyword evidence="4" id="KW-0472">Membrane</keyword>
<keyword evidence="2" id="KW-0813">Transport</keyword>
<gene>
    <name evidence="7" type="ORF">Q4T40_10460</name>
</gene>
<keyword evidence="3" id="KW-1003">Cell membrane</keyword>
<dbReference type="Gene3D" id="3.10.105.10">
    <property type="entry name" value="Dipeptide-binding Protein, Domain 3"/>
    <property type="match status" value="2"/>
</dbReference>
<name>A0ABU3NXY0_9FIRM</name>
<dbReference type="CDD" id="cd13639">
    <property type="entry name" value="PBP2_OpuAC_like"/>
    <property type="match status" value="1"/>
</dbReference>
<dbReference type="PANTHER" id="PTHR47737:SF1">
    <property type="entry name" value="GLYCINE BETAINE_PROLINE BETAINE TRANSPORT SYSTEM PERMEASE PROTEIN PROW"/>
    <property type="match status" value="1"/>
</dbReference>
<evidence type="ECO:0000256" key="5">
    <source>
        <dbReference type="SAM" id="SignalP"/>
    </source>
</evidence>
<evidence type="ECO:0000256" key="3">
    <source>
        <dbReference type="ARBA" id="ARBA00022475"/>
    </source>
</evidence>
<proteinExistence type="predicted"/>
<protein>
    <submittedName>
        <fullName evidence="7">Glycine betaine ABC transporter substrate-binding protein</fullName>
    </submittedName>
</protein>
<dbReference type="PROSITE" id="PS51257">
    <property type="entry name" value="PROKAR_LIPOPROTEIN"/>
    <property type="match status" value="1"/>
</dbReference>
<dbReference type="InterPro" id="IPR007210">
    <property type="entry name" value="ABC_Gly_betaine_transp_sub-bd"/>
</dbReference>
<feature type="chain" id="PRO_5045685944" evidence="5">
    <location>
        <begin position="30"/>
        <end position="297"/>
    </location>
</feature>
<feature type="signal peptide" evidence="5">
    <location>
        <begin position="1"/>
        <end position="29"/>
    </location>
</feature>
<dbReference type="RefSeq" id="WP_413780169.1">
    <property type="nucleotide sequence ID" value="NZ_JAUOZS010000001.1"/>
</dbReference>
<evidence type="ECO:0000259" key="6">
    <source>
        <dbReference type="Pfam" id="PF04069"/>
    </source>
</evidence>
<accession>A0ABU3NXY0</accession>
<comment type="subcellular location">
    <subcellularLocation>
        <location evidence="1">Cell membrane</location>
    </subcellularLocation>
</comment>
<dbReference type="Proteomes" id="UP001254848">
    <property type="component" value="Unassembled WGS sequence"/>
</dbReference>
<keyword evidence="8" id="KW-1185">Reference proteome</keyword>
<dbReference type="SUPFAM" id="SSF53850">
    <property type="entry name" value="Periplasmic binding protein-like II"/>
    <property type="match status" value="1"/>
</dbReference>
<comment type="caution">
    <text evidence="7">The sequence shown here is derived from an EMBL/GenBank/DDBJ whole genome shotgun (WGS) entry which is preliminary data.</text>
</comment>
<feature type="domain" description="ABC-type glycine betaine transport system substrate-binding" evidence="6">
    <location>
        <begin position="40"/>
        <end position="283"/>
    </location>
</feature>
<dbReference type="EMBL" id="JAUOZS010000001">
    <property type="protein sequence ID" value="MDT8901665.1"/>
    <property type="molecule type" value="Genomic_DNA"/>
</dbReference>
<reference evidence="7 8" key="1">
    <citation type="submission" date="2023-07" db="EMBL/GenBank/DDBJ databases">
        <title>The novel representative of Negativicutes class, Anaeroselena agilis gen. nov. sp. nov.</title>
        <authorList>
            <person name="Prokofeva M.I."/>
            <person name="Elcheninov A.G."/>
            <person name="Klyukina A."/>
            <person name="Kublanov I.V."/>
            <person name="Frolov E.N."/>
            <person name="Podosokorskaya O.A."/>
        </authorList>
    </citation>
    <scope>NUCLEOTIDE SEQUENCE [LARGE SCALE GENOMIC DNA]</scope>
    <source>
        <strain evidence="7 8">4137-cl</strain>
    </source>
</reference>
<keyword evidence="5" id="KW-0732">Signal</keyword>
<evidence type="ECO:0000313" key="7">
    <source>
        <dbReference type="EMBL" id="MDT8901665.1"/>
    </source>
</evidence>
<sequence length="297" mass="32533">MRNGFKKWTILAITAALSLSLILASGCGAGKPAGQSGAKKEVKLGYVNWAEGVAMTNLAKVVLEDKMGYSVKITMADVAPIFTSVANGDYDAFMDAWLPVTHESYMKEYGAKLTDLGTNFEGARIGLVVPEYVSINSIEEMNGAKAKFDGKIIGIDSGAGIMKATDKAIKDYGLGFKLIPGSGPAMTAALKDAVEKKEWVAVTGWKPHWKFARWKLKFLEDPKGIYGKVENIHTVARKDIEKDLPEVAQFLRNFKLNDQQLGSLMGLIANSDDPLKSARKWVKDNEKLVDSWIPKKK</sequence>
<organism evidence="7 8">
    <name type="scientific">Anaeroselena agilis</name>
    <dbReference type="NCBI Taxonomy" id="3063788"/>
    <lineage>
        <taxon>Bacteria</taxon>
        <taxon>Bacillati</taxon>
        <taxon>Bacillota</taxon>
        <taxon>Negativicutes</taxon>
        <taxon>Acetonemataceae</taxon>
        <taxon>Anaeroselena</taxon>
    </lineage>
</organism>
<dbReference type="PANTHER" id="PTHR47737">
    <property type="entry name" value="GLYCINE BETAINE/PROLINE BETAINE TRANSPORT SYSTEM PERMEASE PROTEIN PROW"/>
    <property type="match status" value="1"/>
</dbReference>
<dbReference type="Pfam" id="PF04069">
    <property type="entry name" value="OpuAC"/>
    <property type="match status" value="1"/>
</dbReference>
<dbReference type="Gene3D" id="3.40.190.100">
    <property type="entry name" value="Glycine betaine-binding periplasmic protein, domain 2"/>
    <property type="match status" value="1"/>
</dbReference>
<evidence type="ECO:0000256" key="2">
    <source>
        <dbReference type="ARBA" id="ARBA00022448"/>
    </source>
</evidence>
<evidence type="ECO:0000256" key="4">
    <source>
        <dbReference type="ARBA" id="ARBA00023136"/>
    </source>
</evidence>
<evidence type="ECO:0000313" key="8">
    <source>
        <dbReference type="Proteomes" id="UP001254848"/>
    </source>
</evidence>